<dbReference type="SUPFAM" id="SSF48498">
    <property type="entry name" value="Tetracyclin repressor-like, C-terminal domain"/>
    <property type="match status" value="1"/>
</dbReference>
<dbReference type="Proteomes" id="UP000016587">
    <property type="component" value="Chromosome"/>
</dbReference>
<reference evidence="6 7" key="1">
    <citation type="journal article" date="2013" name="J. Bacteriol.">
        <title>Roles of HynAB and Ech, the only two hydrogenases found in the model sulfate reducer Desulfovibrio gigas.</title>
        <authorList>
            <person name="Morais-Silva F.O."/>
            <person name="Santos C.I."/>
            <person name="Rodrigues R."/>
            <person name="Pereira I.A."/>
            <person name="Rodrigues-Pousada C."/>
        </authorList>
    </citation>
    <scope>NUCLEOTIDE SEQUENCE [LARGE SCALE GENOMIC DNA]</scope>
    <source>
        <strain evidence="7">ATCC 19364 / DSM 1382 / NCIMB 9332 / VKM B-1759</strain>
    </source>
</reference>
<dbReference type="GO" id="GO:0003700">
    <property type="term" value="F:DNA-binding transcription factor activity"/>
    <property type="evidence" value="ECO:0007669"/>
    <property type="project" value="TreeGrafter"/>
</dbReference>
<dbReference type="eggNOG" id="COG1309">
    <property type="taxonomic scope" value="Bacteria"/>
</dbReference>
<evidence type="ECO:0000256" key="3">
    <source>
        <dbReference type="ARBA" id="ARBA00023163"/>
    </source>
</evidence>
<dbReference type="InterPro" id="IPR036271">
    <property type="entry name" value="Tet_transcr_reg_TetR-rel_C_sf"/>
</dbReference>
<evidence type="ECO:0000313" key="6">
    <source>
        <dbReference type="EMBL" id="AGW14423.1"/>
    </source>
</evidence>
<proteinExistence type="predicted"/>
<evidence type="ECO:0000259" key="5">
    <source>
        <dbReference type="PROSITE" id="PS50977"/>
    </source>
</evidence>
<dbReference type="AlphaFoldDB" id="T2GDP0"/>
<dbReference type="GO" id="GO:0000976">
    <property type="term" value="F:transcription cis-regulatory region binding"/>
    <property type="evidence" value="ECO:0007669"/>
    <property type="project" value="TreeGrafter"/>
</dbReference>
<dbReference type="Gene3D" id="1.10.357.10">
    <property type="entry name" value="Tetracycline Repressor, domain 2"/>
    <property type="match status" value="1"/>
</dbReference>
<dbReference type="EMBL" id="CP006585">
    <property type="protein sequence ID" value="AGW14423.1"/>
    <property type="molecule type" value="Genomic_DNA"/>
</dbReference>
<evidence type="ECO:0000256" key="4">
    <source>
        <dbReference type="PROSITE-ProRule" id="PRU00335"/>
    </source>
</evidence>
<dbReference type="STRING" id="1121448.DGI_2692"/>
<dbReference type="OrthoDB" id="9790413at2"/>
<dbReference type="PANTHER" id="PTHR30055:SF234">
    <property type="entry name" value="HTH-TYPE TRANSCRIPTIONAL REGULATOR BETI"/>
    <property type="match status" value="1"/>
</dbReference>
<dbReference type="PRINTS" id="PR00455">
    <property type="entry name" value="HTHTETR"/>
</dbReference>
<protein>
    <submittedName>
        <fullName evidence="6">Putative transcriptional regulator</fullName>
    </submittedName>
</protein>
<dbReference type="KEGG" id="dgg:DGI_2692"/>
<dbReference type="PROSITE" id="PS50977">
    <property type="entry name" value="HTH_TETR_2"/>
    <property type="match status" value="1"/>
</dbReference>
<gene>
    <name evidence="6" type="ORF">DGI_2692</name>
</gene>
<sequence length="204" mass="21460">MTAPETPADTPRQTILDAAATIFVEVGFAGARVEAIARAAGVNKATLYYHVGDKAALYEAVVCRLFEGAIQTVEAAAASSQEPRARLMAIAQAMGLYFQANPGLPRIMAWELASGAATLPQAALMHWSRIFRIVAGALLALGIDPVPGYFTMAGGTMLYFLTEPLRQRVAGMVPGIPAALGVSSPEAMASFLLNTLLPPNEGKE</sequence>
<reference evidence="7" key="2">
    <citation type="submission" date="2013-07" db="EMBL/GenBank/DDBJ databases">
        <authorList>
            <person name="Morais-Silva F.O."/>
            <person name="Rezende A.M."/>
            <person name="Pimentel C."/>
            <person name="Resende D.M."/>
            <person name="Santos C.I."/>
            <person name="Clemente C."/>
            <person name="de Oliveira L.M."/>
            <person name="da Silva S.M."/>
            <person name="Costa D.A."/>
            <person name="Varela-Raposo A."/>
            <person name="Horacio E.C.A."/>
            <person name="Matos M."/>
            <person name="Flores O."/>
            <person name="Ruiz J.C."/>
            <person name="Rodrigues-Pousada C."/>
        </authorList>
    </citation>
    <scope>NUCLEOTIDE SEQUENCE [LARGE SCALE GENOMIC DNA]</scope>
    <source>
        <strain evidence="7">ATCC 19364 / DSM 1382 / NCIMB 9332 / VKM B-1759</strain>
    </source>
</reference>
<keyword evidence="3" id="KW-0804">Transcription</keyword>
<dbReference type="PANTHER" id="PTHR30055">
    <property type="entry name" value="HTH-TYPE TRANSCRIPTIONAL REGULATOR RUTR"/>
    <property type="match status" value="1"/>
</dbReference>
<accession>T2GDP0</accession>
<dbReference type="InterPro" id="IPR050109">
    <property type="entry name" value="HTH-type_TetR-like_transc_reg"/>
</dbReference>
<dbReference type="SUPFAM" id="SSF46689">
    <property type="entry name" value="Homeodomain-like"/>
    <property type="match status" value="1"/>
</dbReference>
<dbReference type="RefSeq" id="WP_021761441.1">
    <property type="nucleotide sequence ID" value="NC_022444.1"/>
</dbReference>
<evidence type="ECO:0000256" key="1">
    <source>
        <dbReference type="ARBA" id="ARBA00023015"/>
    </source>
</evidence>
<dbReference type="InterPro" id="IPR009057">
    <property type="entry name" value="Homeodomain-like_sf"/>
</dbReference>
<dbReference type="InterPro" id="IPR001647">
    <property type="entry name" value="HTH_TetR"/>
</dbReference>
<feature type="domain" description="HTH tetR-type" evidence="5">
    <location>
        <begin position="9"/>
        <end position="69"/>
    </location>
</feature>
<organism evidence="6 7">
    <name type="scientific">Megalodesulfovibrio gigas (strain ATCC 19364 / DSM 1382 / NCIMB 9332 / VKM B-1759)</name>
    <name type="common">Desulfovibrio gigas</name>
    <dbReference type="NCBI Taxonomy" id="1121448"/>
    <lineage>
        <taxon>Bacteria</taxon>
        <taxon>Pseudomonadati</taxon>
        <taxon>Thermodesulfobacteriota</taxon>
        <taxon>Desulfovibrionia</taxon>
        <taxon>Desulfovibrionales</taxon>
        <taxon>Desulfovibrionaceae</taxon>
        <taxon>Megalodesulfovibrio</taxon>
    </lineage>
</organism>
<name>T2GDP0_MEGG1</name>
<keyword evidence="2 4" id="KW-0238">DNA-binding</keyword>
<dbReference type="Pfam" id="PF00440">
    <property type="entry name" value="TetR_N"/>
    <property type="match status" value="1"/>
</dbReference>
<feature type="DNA-binding region" description="H-T-H motif" evidence="4">
    <location>
        <begin position="32"/>
        <end position="51"/>
    </location>
</feature>
<evidence type="ECO:0000256" key="2">
    <source>
        <dbReference type="ARBA" id="ARBA00023125"/>
    </source>
</evidence>
<evidence type="ECO:0000313" key="7">
    <source>
        <dbReference type="Proteomes" id="UP000016587"/>
    </source>
</evidence>
<dbReference type="PATRIC" id="fig|1121448.10.peg.2648"/>
<keyword evidence="7" id="KW-1185">Reference proteome</keyword>
<keyword evidence="1" id="KW-0805">Transcription regulation</keyword>
<dbReference type="HOGENOM" id="CLU_069356_1_4_7"/>